<evidence type="ECO:0000256" key="4">
    <source>
        <dbReference type="ARBA" id="ARBA00022679"/>
    </source>
</evidence>
<dbReference type="EC" id="2.7.1.-" evidence="8"/>
<evidence type="ECO:0000259" key="7">
    <source>
        <dbReference type="PROSITE" id="PS51093"/>
    </source>
</evidence>
<dbReference type="AlphaFoldDB" id="F0GV79"/>
<keyword evidence="2" id="KW-0813">Transport</keyword>
<dbReference type="GO" id="GO:0005737">
    <property type="term" value="C:cytoplasm"/>
    <property type="evidence" value="ECO:0007669"/>
    <property type="project" value="UniProtKB-SubCell"/>
</dbReference>
<keyword evidence="6" id="KW-0418">Kinase</keyword>
<protein>
    <submittedName>
        <fullName evidence="8">Glucose-specific phosphotransferase enzyme IIA component</fullName>
        <ecNumber evidence="8">2.7.1.-</ecNumber>
    </submittedName>
</protein>
<evidence type="ECO:0000256" key="3">
    <source>
        <dbReference type="ARBA" id="ARBA00022597"/>
    </source>
</evidence>
<dbReference type="PATRIC" id="fig|879305.3.peg.712"/>
<dbReference type="FunFam" id="2.70.70.10:FF:000001">
    <property type="entry name" value="PTS system glucose-specific IIA component"/>
    <property type="match status" value="1"/>
</dbReference>
<dbReference type="NCBIfam" id="TIGR00830">
    <property type="entry name" value="PTBA"/>
    <property type="match status" value="1"/>
</dbReference>
<evidence type="ECO:0000256" key="1">
    <source>
        <dbReference type="ARBA" id="ARBA00004496"/>
    </source>
</evidence>
<keyword evidence="3" id="KW-0762">Sugar transport</keyword>
<gene>
    <name evidence="8" type="primary">crr</name>
    <name evidence="8" type="ORF">HMPREF9290_1172</name>
</gene>
<keyword evidence="9" id="KW-1185">Reference proteome</keyword>
<dbReference type="InterPro" id="IPR001127">
    <property type="entry name" value="PTS_EIIA_1_perm"/>
</dbReference>
<dbReference type="EMBL" id="AEXM01000013">
    <property type="protein sequence ID" value="EGC82229.1"/>
    <property type="molecule type" value="Genomic_DNA"/>
</dbReference>
<dbReference type="PANTHER" id="PTHR45008:SF1">
    <property type="entry name" value="PTS SYSTEM GLUCOSE-SPECIFIC EIIA COMPONENT"/>
    <property type="match status" value="1"/>
</dbReference>
<dbReference type="GO" id="GO:0009401">
    <property type="term" value="P:phosphoenolpyruvate-dependent sugar phosphotransferase system"/>
    <property type="evidence" value="ECO:0007669"/>
    <property type="project" value="UniProtKB-KW"/>
</dbReference>
<accession>F0GV79</accession>
<dbReference type="PROSITE" id="PS51093">
    <property type="entry name" value="PTS_EIIA_TYPE_1"/>
    <property type="match status" value="1"/>
</dbReference>
<evidence type="ECO:0000256" key="6">
    <source>
        <dbReference type="ARBA" id="ARBA00022777"/>
    </source>
</evidence>
<evidence type="ECO:0000313" key="8">
    <source>
        <dbReference type="EMBL" id="EGC82229.1"/>
    </source>
</evidence>
<dbReference type="InterPro" id="IPR050890">
    <property type="entry name" value="PTS_EIIA_component"/>
</dbReference>
<comment type="caution">
    <text evidence="8">The sequence shown here is derived from an EMBL/GenBank/DDBJ whole genome shotgun (WGS) entry which is preliminary data.</text>
</comment>
<dbReference type="GO" id="GO:0016301">
    <property type="term" value="F:kinase activity"/>
    <property type="evidence" value="ECO:0007669"/>
    <property type="project" value="UniProtKB-KW"/>
</dbReference>
<comment type="subcellular location">
    <subcellularLocation>
        <location evidence="1">Cytoplasm</location>
    </subcellularLocation>
</comment>
<evidence type="ECO:0000256" key="5">
    <source>
        <dbReference type="ARBA" id="ARBA00022683"/>
    </source>
</evidence>
<keyword evidence="4 8" id="KW-0808">Transferase</keyword>
<feature type="domain" description="PTS EIIA type-1" evidence="7">
    <location>
        <begin position="61"/>
        <end position="165"/>
    </location>
</feature>
<dbReference type="Proteomes" id="UP000005286">
    <property type="component" value="Unassembled WGS sequence"/>
</dbReference>
<organism evidence="8 9">
    <name type="scientific">Anaerococcus prevotii ACS-065-V-Col13</name>
    <dbReference type="NCBI Taxonomy" id="879305"/>
    <lineage>
        <taxon>Bacteria</taxon>
        <taxon>Bacillati</taxon>
        <taxon>Bacillota</taxon>
        <taxon>Tissierellia</taxon>
        <taxon>Tissierellales</taxon>
        <taxon>Peptoniphilaceae</taxon>
        <taxon>Anaerococcus</taxon>
    </lineage>
</organism>
<dbReference type="RefSeq" id="WP_004834643.1">
    <property type="nucleotide sequence ID" value="NZ_AEXM01000013.1"/>
</dbReference>
<sequence length="189" mass="20349">MSFLDKIKGAFSSDTKREEIKDDANEKIEDVKEEVKETVGAEEIILAPITGEVKDIKECVDPVFAQEIVGKGVVIVPSEGKVFAPVDGKISMLAETGHAVGITSKNGTELLIHVGLDTVELEGKPFTIKVANEAEVKRGDLLIEFNIDEIKAGGKETQSPVIITNADGKTLEKLNLGQINHGDDLIKLS</sequence>
<dbReference type="PROSITE" id="PS00371">
    <property type="entry name" value="PTS_EIIA_TYPE_1_HIS"/>
    <property type="match status" value="1"/>
</dbReference>
<dbReference type="Gene3D" id="2.70.70.10">
    <property type="entry name" value="Glucose Permease (Domain IIA)"/>
    <property type="match status" value="1"/>
</dbReference>
<dbReference type="SUPFAM" id="SSF51261">
    <property type="entry name" value="Duplicated hybrid motif"/>
    <property type="match status" value="1"/>
</dbReference>
<dbReference type="PANTHER" id="PTHR45008">
    <property type="entry name" value="PTS SYSTEM GLUCOSE-SPECIFIC EIIA COMPONENT"/>
    <property type="match status" value="1"/>
</dbReference>
<dbReference type="InterPro" id="IPR011055">
    <property type="entry name" value="Dup_hybrid_motif"/>
</dbReference>
<dbReference type="eggNOG" id="COG2190">
    <property type="taxonomic scope" value="Bacteria"/>
</dbReference>
<proteinExistence type="predicted"/>
<dbReference type="Pfam" id="PF00358">
    <property type="entry name" value="PTS_EIIA_1"/>
    <property type="match status" value="1"/>
</dbReference>
<evidence type="ECO:0000256" key="2">
    <source>
        <dbReference type="ARBA" id="ARBA00022448"/>
    </source>
</evidence>
<name>F0GV79_9FIRM</name>
<evidence type="ECO:0000313" key="9">
    <source>
        <dbReference type="Proteomes" id="UP000005286"/>
    </source>
</evidence>
<reference evidence="8 9" key="1">
    <citation type="submission" date="2011-01" db="EMBL/GenBank/DDBJ databases">
        <authorList>
            <person name="Durkin A.S."/>
            <person name="Madupu R."/>
            <person name="Torralba M."/>
            <person name="Gillis M."/>
            <person name="Methe B."/>
            <person name="Sutton G."/>
            <person name="Nelson K.E."/>
        </authorList>
    </citation>
    <scope>NUCLEOTIDE SEQUENCE [LARGE SCALE GENOMIC DNA]</scope>
    <source>
        <strain evidence="8 9">ACS-065-V-Col13</strain>
    </source>
</reference>
<dbReference type="STRING" id="879305.HMPREF9290_1172"/>
<keyword evidence="5" id="KW-0598">Phosphotransferase system</keyword>